<proteinExistence type="predicted"/>
<protein>
    <submittedName>
        <fullName evidence="2">Uncharacterized protein</fullName>
    </submittedName>
</protein>
<evidence type="ECO:0000313" key="3">
    <source>
        <dbReference type="Proteomes" id="UP000054018"/>
    </source>
</evidence>
<feature type="compositionally biased region" description="Polar residues" evidence="1">
    <location>
        <begin position="80"/>
        <end position="90"/>
    </location>
</feature>
<dbReference type="AlphaFoldDB" id="A0A0C9Y8X5"/>
<organism evidence="2 3">
    <name type="scientific">Pisolithus microcarpus 441</name>
    <dbReference type="NCBI Taxonomy" id="765257"/>
    <lineage>
        <taxon>Eukaryota</taxon>
        <taxon>Fungi</taxon>
        <taxon>Dikarya</taxon>
        <taxon>Basidiomycota</taxon>
        <taxon>Agaricomycotina</taxon>
        <taxon>Agaricomycetes</taxon>
        <taxon>Agaricomycetidae</taxon>
        <taxon>Boletales</taxon>
        <taxon>Sclerodermatineae</taxon>
        <taxon>Pisolithaceae</taxon>
        <taxon>Pisolithus</taxon>
    </lineage>
</organism>
<reference evidence="3" key="2">
    <citation type="submission" date="2015-01" db="EMBL/GenBank/DDBJ databases">
        <title>Evolutionary Origins and Diversification of the Mycorrhizal Mutualists.</title>
        <authorList>
            <consortium name="DOE Joint Genome Institute"/>
            <consortium name="Mycorrhizal Genomics Consortium"/>
            <person name="Kohler A."/>
            <person name="Kuo A."/>
            <person name="Nagy L.G."/>
            <person name="Floudas D."/>
            <person name="Copeland A."/>
            <person name="Barry K.W."/>
            <person name="Cichocki N."/>
            <person name="Veneault-Fourrey C."/>
            <person name="LaButti K."/>
            <person name="Lindquist E.A."/>
            <person name="Lipzen A."/>
            <person name="Lundell T."/>
            <person name="Morin E."/>
            <person name="Murat C."/>
            <person name="Riley R."/>
            <person name="Ohm R."/>
            <person name="Sun H."/>
            <person name="Tunlid A."/>
            <person name="Henrissat B."/>
            <person name="Grigoriev I.V."/>
            <person name="Hibbett D.S."/>
            <person name="Martin F."/>
        </authorList>
    </citation>
    <scope>NUCLEOTIDE SEQUENCE [LARGE SCALE GENOMIC DNA]</scope>
    <source>
        <strain evidence="3">441</strain>
    </source>
</reference>
<sequence>MPRTWEGAANRITLGGIRTGGALEYAYGIFGHHAYPGLPSIDGMEREESPISGDASRGKDGEENEADVDESQISKRHQRSTGSASEAPSSAVSYSYVELDVHIYCPNVGDIWTFSPPDTTARSQSGTLHVDGYAPVARPGAELFEVTFART</sequence>
<dbReference type="OrthoDB" id="10356586at2759"/>
<keyword evidence="3" id="KW-1185">Reference proteome</keyword>
<dbReference type="EMBL" id="KN834673">
    <property type="protein sequence ID" value="KIK10459.1"/>
    <property type="molecule type" value="Genomic_DNA"/>
</dbReference>
<name>A0A0C9Y8X5_9AGAM</name>
<dbReference type="HOGENOM" id="CLU_145579_0_0_1"/>
<reference evidence="2 3" key="1">
    <citation type="submission" date="2014-04" db="EMBL/GenBank/DDBJ databases">
        <authorList>
            <consortium name="DOE Joint Genome Institute"/>
            <person name="Kuo A."/>
            <person name="Kohler A."/>
            <person name="Costa M.D."/>
            <person name="Nagy L.G."/>
            <person name="Floudas D."/>
            <person name="Copeland A."/>
            <person name="Barry K.W."/>
            <person name="Cichocki N."/>
            <person name="Veneault-Fourrey C."/>
            <person name="LaButti K."/>
            <person name="Lindquist E.A."/>
            <person name="Lipzen A."/>
            <person name="Lundell T."/>
            <person name="Morin E."/>
            <person name="Murat C."/>
            <person name="Sun H."/>
            <person name="Tunlid A."/>
            <person name="Henrissat B."/>
            <person name="Grigoriev I.V."/>
            <person name="Hibbett D.S."/>
            <person name="Martin F."/>
            <person name="Nordberg H.P."/>
            <person name="Cantor M.N."/>
            <person name="Hua S.X."/>
        </authorList>
    </citation>
    <scope>NUCLEOTIDE SEQUENCE [LARGE SCALE GENOMIC DNA]</scope>
    <source>
        <strain evidence="2 3">441</strain>
    </source>
</reference>
<evidence type="ECO:0000256" key="1">
    <source>
        <dbReference type="SAM" id="MobiDB-lite"/>
    </source>
</evidence>
<feature type="region of interest" description="Disordered" evidence="1">
    <location>
        <begin position="40"/>
        <end position="90"/>
    </location>
</feature>
<evidence type="ECO:0000313" key="2">
    <source>
        <dbReference type="EMBL" id="KIK10459.1"/>
    </source>
</evidence>
<dbReference type="Proteomes" id="UP000054018">
    <property type="component" value="Unassembled WGS sequence"/>
</dbReference>
<accession>A0A0C9Y8X5</accession>
<gene>
    <name evidence="2" type="ORF">PISMIDRAFT_20381</name>
</gene>